<comment type="caution">
    <text evidence="7">The sequence shown here is derived from an EMBL/GenBank/DDBJ whole genome shotgun (WGS) entry which is preliminary data.</text>
</comment>
<name>A0A1F8F2I8_9BACT</name>
<evidence type="ECO:0000256" key="5">
    <source>
        <dbReference type="SAM" id="Phobius"/>
    </source>
</evidence>
<dbReference type="InterPro" id="IPR042177">
    <property type="entry name" value="Cell/Rod_1"/>
</dbReference>
<dbReference type="InterPro" id="IPR042175">
    <property type="entry name" value="Cell/Rod_MreC_2"/>
</dbReference>
<dbReference type="PANTHER" id="PTHR34138:SF1">
    <property type="entry name" value="CELL SHAPE-DETERMINING PROTEIN MREC"/>
    <property type="match status" value="1"/>
</dbReference>
<dbReference type="AlphaFoldDB" id="A0A1F8F2I8"/>
<feature type="transmembrane region" description="Helical" evidence="5">
    <location>
        <begin position="6"/>
        <end position="28"/>
    </location>
</feature>
<evidence type="ECO:0000256" key="2">
    <source>
        <dbReference type="ARBA" id="ARBA00013855"/>
    </source>
</evidence>
<dbReference type="Proteomes" id="UP000176834">
    <property type="component" value="Unassembled WGS sequence"/>
</dbReference>
<keyword evidence="5" id="KW-0472">Membrane</keyword>
<evidence type="ECO:0000313" key="8">
    <source>
        <dbReference type="Proteomes" id="UP000176834"/>
    </source>
</evidence>
<evidence type="ECO:0000256" key="1">
    <source>
        <dbReference type="ARBA" id="ARBA00009369"/>
    </source>
</evidence>
<gene>
    <name evidence="7" type="ORF">A3B86_01110</name>
</gene>
<dbReference type="PANTHER" id="PTHR34138">
    <property type="entry name" value="CELL SHAPE-DETERMINING PROTEIN MREC"/>
    <property type="match status" value="1"/>
</dbReference>
<dbReference type="GO" id="GO:0008360">
    <property type="term" value="P:regulation of cell shape"/>
    <property type="evidence" value="ECO:0007669"/>
    <property type="project" value="UniProtKB-KW"/>
</dbReference>
<keyword evidence="5" id="KW-1133">Transmembrane helix</keyword>
<dbReference type="InterPro" id="IPR055342">
    <property type="entry name" value="MreC_beta-barrel_core"/>
</dbReference>
<keyword evidence="5" id="KW-0812">Transmembrane</keyword>
<reference evidence="7 8" key="1">
    <citation type="journal article" date="2016" name="Nat. Commun.">
        <title>Thousands of microbial genomes shed light on interconnected biogeochemical processes in an aquifer system.</title>
        <authorList>
            <person name="Anantharaman K."/>
            <person name="Brown C.T."/>
            <person name="Hug L.A."/>
            <person name="Sharon I."/>
            <person name="Castelle C.J."/>
            <person name="Probst A.J."/>
            <person name="Thomas B.C."/>
            <person name="Singh A."/>
            <person name="Wilkins M.J."/>
            <person name="Karaoz U."/>
            <person name="Brodie E.L."/>
            <person name="Williams K.H."/>
            <person name="Hubbard S.S."/>
            <person name="Banfield J.F."/>
        </authorList>
    </citation>
    <scope>NUCLEOTIDE SEQUENCE [LARGE SCALE GENOMIC DNA]</scope>
</reference>
<evidence type="ECO:0000256" key="3">
    <source>
        <dbReference type="ARBA" id="ARBA00022960"/>
    </source>
</evidence>
<evidence type="ECO:0000259" key="6">
    <source>
        <dbReference type="Pfam" id="PF04085"/>
    </source>
</evidence>
<comment type="similarity">
    <text evidence="1">Belongs to the MreC family.</text>
</comment>
<dbReference type="GO" id="GO:0005886">
    <property type="term" value="C:plasma membrane"/>
    <property type="evidence" value="ECO:0007669"/>
    <property type="project" value="TreeGrafter"/>
</dbReference>
<dbReference type="Pfam" id="PF04085">
    <property type="entry name" value="MreC"/>
    <property type="match status" value="1"/>
</dbReference>
<organism evidence="7 8">
    <name type="scientific">Candidatus Yanofskybacteria bacterium RIFCSPHIGHO2_02_FULL_38_22b</name>
    <dbReference type="NCBI Taxonomy" id="1802673"/>
    <lineage>
        <taxon>Bacteria</taxon>
        <taxon>Candidatus Yanofskyibacteriota</taxon>
    </lineage>
</organism>
<keyword evidence="3" id="KW-0133">Cell shape</keyword>
<dbReference type="EMBL" id="MGJN01000007">
    <property type="protein sequence ID" value="OGN07337.1"/>
    <property type="molecule type" value="Genomic_DNA"/>
</dbReference>
<proteinExistence type="inferred from homology"/>
<sequence length="262" mass="29352">MKSLKLWSLFFIFLIVALLVFFIFLGSFRLGDYSASIKNIRVSFFSKINVFSSFLSKIERISKLTKENMFLKNENTKLLSLLASQDELQDQINFLRESLDLDIFSGHKFIDARIFNFQFTPEGHHFLINKGGESGIKIGDIIVVSTGILLGVVDNVDEGFSRASLITNSGSKITVKVLGKNTTGIARGFLNEGLRLDFISQNDQIVEGDTIITNGNDMFPPGLLIGKVSNIIFADDGDLFKKVILEPEFKKINLDRVLILTQ</sequence>
<evidence type="ECO:0000313" key="7">
    <source>
        <dbReference type="EMBL" id="OGN07337.1"/>
    </source>
</evidence>
<feature type="domain" description="Rod shape-determining protein MreC beta-barrel core" evidence="6">
    <location>
        <begin position="122"/>
        <end position="260"/>
    </location>
</feature>
<evidence type="ECO:0000256" key="4">
    <source>
        <dbReference type="ARBA" id="ARBA00032089"/>
    </source>
</evidence>
<accession>A0A1F8F2I8</accession>
<protein>
    <recommendedName>
        <fullName evidence="2">Cell shape-determining protein MreC</fullName>
    </recommendedName>
    <alternativeName>
        <fullName evidence="4">Cell shape protein MreC</fullName>
    </alternativeName>
</protein>
<dbReference type="InterPro" id="IPR007221">
    <property type="entry name" value="MreC"/>
</dbReference>
<dbReference type="Gene3D" id="2.40.10.350">
    <property type="entry name" value="Rod shape-determining protein MreC, domain 2"/>
    <property type="match status" value="1"/>
</dbReference>
<dbReference type="Gene3D" id="2.40.10.340">
    <property type="entry name" value="Rod shape-determining protein MreC, domain 1"/>
    <property type="match status" value="1"/>
</dbReference>
<dbReference type="PIRSF" id="PIRSF038471">
    <property type="entry name" value="MreC"/>
    <property type="match status" value="1"/>
</dbReference>